<dbReference type="EMBL" id="MU277212">
    <property type="protein sequence ID" value="KAI0061565.1"/>
    <property type="molecule type" value="Genomic_DNA"/>
</dbReference>
<protein>
    <submittedName>
        <fullName evidence="1">Uncharacterized protein</fullName>
    </submittedName>
</protein>
<feature type="non-terminal residue" evidence="1">
    <location>
        <position position="283"/>
    </location>
</feature>
<keyword evidence="2" id="KW-1185">Reference proteome</keyword>
<organism evidence="1 2">
    <name type="scientific">Artomyces pyxidatus</name>
    <dbReference type="NCBI Taxonomy" id="48021"/>
    <lineage>
        <taxon>Eukaryota</taxon>
        <taxon>Fungi</taxon>
        <taxon>Dikarya</taxon>
        <taxon>Basidiomycota</taxon>
        <taxon>Agaricomycotina</taxon>
        <taxon>Agaricomycetes</taxon>
        <taxon>Russulales</taxon>
        <taxon>Auriscalpiaceae</taxon>
        <taxon>Artomyces</taxon>
    </lineage>
</organism>
<reference evidence="1" key="2">
    <citation type="journal article" date="2022" name="New Phytol.">
        <title>Evolutionary transition to the ectomycorrhizal habit in the genomes of a hyperdiverse lineage of mushroom-forming fungi.</title>
        <authorList>
            <person name="Looney B."/>
            <person name="Miyauchi S."/>
            <person name="Morin E."/>
            <person name="Drula E."/>
            <person name="Courty P.E."/>
            <person name="Kohler A."/>
            <person name="Kuo A."/>
            <person name="LaButti K."/>
            <person name="Pangilinan J."/>
            <person name="Lipzen A."/>
            <person name="Riley R."/>
            <person name="Andreopoulos W."/>
            <person name="He G."/>
            <person name="Johnson J."/>
            <person name="Nolan M."/>
            <person name="Tritt A."/>
            <person name="Barry K.W."/>
            <person name="Grigoriev I.V."/>
            <person name="Nagy L.G."/>
            <person name="Hibbett D."/>
            <person name="Henrissat B."/>
            <person name="Matheny P.B."/>
            <person name="Labbe J."/>
            <person name="Martin F.M."/>
        </authorList>
    </citation>
    <scope>NUCLEOTIDE SEQUENCE</scope>
    <source>
        <strain evidence="1">HHB10654</strain>
    </source>
</reference>
<comment type="caution">
    <text evidence="1">The sequence shown here is derived from an EMBL/GenBank/DDBJ whole genome shotgun (WGS) entry which is preliminary data.</text>
</comment>
<accession>A0ACB8SYN3</accession>
<evidence type="ECO:0000313" key="1">
    <source>
        <dbReference type="EMBL" id="KAI0061565.1"/>
    </source>
</evidence>
<sequence>MYDPNCNAAGTPPPAVPPIPVQPAWAATPPPPARHSDVNGLPTVSPTRPPDAFVDAQAQPSTPSPIFYEPYAPRAASPLAHDHSAPLFATPGPPDADQGQGFPTPAPSSPGSGAMAAQGAGWRSPTLPNFMPPPAIEPISFGPCRPKRTLLSDNDLALKRPRVGTDGVFNAPPTPSGRRALPPPPARWGQHQIEGPPVDRTMPPPLHSRDPPAGVFPPLASADVHPARPPLDPIPAPALARPGPPQAPPNPLRVLPSPVDHATGPVPDPAPALAMAGPASPEA</sequence>
<proteinExistence type="predicted"/>
<reference evidence="1" key="1">
    <citation type="submission" date="2021-03" db="EMBL/GenBank/DDBJ databases">
        <authorList>
            <consortium name="DOE Joint Genome Institute"/>
            <person name="Ahrendt S."/>
            <person name="Looney B.P."/>
            <person name="Miyauchi S."/>
            <person name="Morin E."/>
            <person name="Drula E."/>
            <person name="Courty P.E."/>
            <person name="Chicoki N."/>
            <person name="Fauchery L."/>
            <person name="Kohler A."/>
            <person name="Kuo A."/>
            <person name="Labutti K."/>
            <person name="Pangilinan J."/>
            <person name="Lipzen A."/>
            <person name="Riley R."/>
            <person name="Andreopoulos W."/>
            <person name="He G."/>
            <person name="Johnson J."/>
            <person name="Barry K.W."/>
            <person name="Grigoriev I.V."/>
            <person name="Nagy L."/>
            <person name="Hibbett D."/>
            <person name="Henrissat B."/>
            <person name="Matheny P.B."/>
            <person name="Labbe J."/>
            <person name="Martin F."/>
        </authorList>
    </citation>
    <scope>NUCLEOTIDE SEQUENCE</scope>
    <source>
        <strain evidence="1">HHB10654</strain>
    </source>
</reference>
<gene>
    <name evidence="1" type="ORF">BV25DRAFT_1916912</name>
</gene>
<evidence type="ECO:0000313" key="2">
    <source>
        <dbReference type="Proteomes" id="UP000814140"/>
    </source>
</evidence>
<dbReference type="Proteomes" id="UP000814140">
    <property type="component" value="Unassembled WGS sequence"/>
</dbReference>
<name>A0ACB8SYN3_9AGAM</name>